<keyword evidence="1" id="KW-0732">Signal</keyword>
<dbReference type="InterPro" id="IPR011059">
    <property type="entry name" value="Metal-dep_hydrolase_composite"/>
</dbReference>
<evidence type="ECO:0000256" key="1">
    <source>
        <dbReference type="SAM" id="SignalP"/>
    </source>
</evidence>
<dbReference type="Gene3D" id="3.20.20.140">
    <property type="entry name" value="Metal-dependent hydrolases"/>
    <property type="match status" value="1"/>
</dbReference>
<accession>A0A1B4VF37</accession>
<dbReference type="AlphaFoldDB" id="A0A1B4VF37"/>
<organism evidence="3 4">
    <name type="scientific">Sulfurifustis variabilis</name>
    <dbReference type="NCBI Taxonomy" id="1675686"/>
    <lineage>
        <taxon>Bacteria</taxon>
        <taxon>Pseudomonadati</taxon>
        <taxon>Pseudomonadota</taxon>
        <taxon>Gammaproteobacteria</taxon>
        <taxon>Acidiferrobacterales</taxon>
        <taxon>Acidiferrobacteraceae</taxon>
        <taxon>Sulfurifustis</taxon>
    </lineage>
</organism>
<keyword evidence="3" id="KW-0378">Hydrolase</keyword>
<name>A0A1B4VF37_9GAMM</name>
<evidence type="ECO:0000313" key="4">
    <source>
        <dbReference type="Proteomes" id="UP000218899"/>
    </source>
</evidence>
<dbReference type="InterPro" id="IPR051781">
    <property type="entry name" value="Metallo-dep_Hydrolase"/>
</dbReference>
<dbReference type="RefSeq" id="WP_096461727.1">
    <property type="nucleotide sequence ID" value="NZ_AP014936.1"/>
</dbReference>
<feature type="signal peptide" evidence="1">
    <location>
        <begin position="1"/>
        <end position="25"/>
    </location>
</feature>
<dbReference type="InterPro" id="IPR032466">
    <property type="entry name" value="Metal_Hydrolase"/>
</dbReference>
<evidence type="ECO:0000313" key="3">
    <source>
        <dbReference type="EMBL" id="BAU49307.1"/>
    </source>
</evidence>
<proteinExistence type="predicted"/>
<gene>
    <name evidence="3" type="ORF">SVA_2759</name>
</gene>
<dbReference type="Pfam" id="PF01979">
    <property type="entry name" value="Amidohydro_1"/>
    <property type="match status" value="1"/>
</dbReference>
<dbReference type="SUPFAM" id="SSF51556">
    <property type="entry name" value="Metallo-dependent hydrolases"/>
    <property type="match status" value="1"/>
</dbReference>
<dbReference type="GO" id="GO:0016810">
    <property type="term" value="F:hydrolase activity, acting on carbon-nitrogen (but not peptide) bonds"/>
    <property type="evidence" value="ECO:0007669"/>
    <property type="project" value="InterPro"/>
</dbReference>
<evidence type="ECO:0000259" key="2">
    <source>
        <dbReference type="Pfam" id="PF01979"/>
    </source>
</evidence>
<reference evidence="3 4" key="1">
    <citation type="submission" date="2015-08" db="EMBL/GenBank/DDBJ databases">
        <title>Complete genome sequence of Sulfurifustis variabilis.</title>
        <authorList>
            <person name="Miura A."/>
            <person name="Kojima H."/>
            <person name="Fukui M."/>
        </authorList>
    </citation>
    <scope>NUCLEOTIDE SEQUENCE [LARGE SCALE GENOMIC DNA]</scope>
    <source>
        <strain evidence="4">skN76</strain>
    </source>
</reference>
<dbReference type="InterPro" id="IPR006680">
    <property type="entry name" value="Amidohydro-rel"/>
</dbReference>
<protein>
    <submittedName>
        <fullName evidence="3">Amidohydrolase</fullName>
    </submittedName>
</protein>
<dbReference type="PANTHER" id="PTHR43135">
    <property type="entry name" value="ALPHA-D-RIBOSE 1-METHYLPHOSPHONATE 5-TRIPHOSPHATE DIPHOSPHATASE"/>
    <property type="match status" value="1"/>
</dbReference>
<dbReference type="SUPFAM" id="SSF51338">
    <property type="entry name" value="Composite domain of metallo-dependent hydrolases"/>
    <property type="match status" value="1"/>
</dbReference>
<dbReference type="KEGG" id="sva:SVA_2759"/>
<dbReference type="Gene3D" id="2.30.40.10">
    <property type="entry name" value="Urease, subunit C, domain 1"/>
    <property type="match status" value="1"/>
</dbReference>
<dbReference type="PANTHER" id="PTHR43135:SF3">
    <property type="entry name" value="ALPHA-D-RIBOSE 1-METHYLPHOSPHONATE 5-TRIPHOSPHATE DIPHOSPHATASE"/>
    <property type="match status" value="1"/>
</dbReference>
<dbReference type="EMBL" id="AP014936">
    <property type="protein sequence ID" value="BAU49307.1"/>
    <property type="molecule type" value="Genomic_DNA"/>
</dbReference>
<dbReference type="OrthoDB" id="9782972at2"/>
<feature type="chain" id="PRO_5008571390" evidence="1">
    <location>
        <begin position="26"/>
        <end position="458"/>
    </location>
</feature>
<feature type="domain" description="Amidohydrolase-related" evidence="2">
    <location>
        <begin position="79"/>
        <end position="447"/>
    </location>
</feature>
<keyword evidence="4" id="KW-1185">Reference proteome</keyword>
<dbReference type="Proteomes" id="UP000218899">
    <property type="component" value="Chromosome"/>
</dbReference>
<sequence>MRAVPGRRGAILAALLLFLAPIASARVALVGGTVIDGFRRVPLDDAVVLVDGDRIAAVGPRSETPIPPDTEIVETTGKYLVPGLIDAHVHLFQSGGLYTRPDVIDLRDRRSYEDETAMVRAKIPDTLRRYLASGVTSVLDAGGPRWILEARRRAREVETTPTVVAAGPLLATHAPPELEQDDPPILRMRSVEHARELVARNLAAQADLIKIWFVPVPGEPLAPHAERLRAAIDETHRRGARVAVHATQLALARLAVAAGADILAHGIEDARIDTALVREIVDRRVVYVTTLAVKEGYREALSGKLALSPFARRFGDPEAIATLEDIAWIPAKRRGPAPKGITPAMTWNLRRLQAAGAIVAAGSDAGNIGTLHGPGLHRELELLVAAGLSPLEALRAATLGGAAALGRNELRRVAPGQAADLLVLDADPLADITHLQRIHRVMKSGRLHDPSELVPGRD</sequence>